<dbReference type="EMBL" id="LR134334">
    <property type="protein sequence ID" value="VEF76915.1"/>
    <property type="molecule type" value="Genomic_DNA"/>
</dbReference>
<protein>
    <submittedName>
        <fullName evidence="2">Uncharacterized protein</fullName>
    </submittedName>
</protein>
<name>A0AAX3G1M3_9PSED</name>
<keyword evidence="1" id="KW-0732">Signal</keyword>
<feature type="chain" id="PRO_5043589849" evidence="1">
    <location>
        <begin position="26"/>
        <end position="188"/>
    </location>
</feature>
<gene>
    <name evidence="2" type="ORF">NCTC7357_05294</name>
</gene>
<reference evidence="2 3" key="1">
    <citation type="submission" date="2018-12" db="EMBL/GenBank/DDBJ databases">
        <authorList>
            <consortium name="Pathogen Informatics"/>
        </authorList>
    </citation>
    <scope>NUCLEOTIDE SEQUENCE [LARGE SCALE GENOMIC DNA]</scope>
    <source>
        <strain evidence="2 3">NCTC7357</strain>
    </source>
</reference>
<sequence>MTTYKQLFVMLIFAFLAFSSGAVLAEGQSCQLDTPNKKLEIAGCQNEGGVVVLKLIPSDLSPYATDLEKLPTFIVSGESRENVMKEVGLSVDATSPYSRLIVLPYPEAIIEFSDAPKSARLKVAQKGWRLLDMKSAVYSGAGGEEGVVLVCSTLEKETKESVVVVSQCNNFYEPDIVSLKEILGSIDR</sequence>
<evidence type="ECO:0000313" key="2">
    <source>
        <dbReference type="EMBL" id="VEF76915.1"/>
    </source>
</evidence>
<evidence type="ECO:0000313" key="3">
    <source>
        <dbReference type="Proteomes" id="UP000277437"/>
    </source>
</evidence>
<organism evidence="2 3">
    <name type="scientific">Pseudomonas chlororaphis</name>
    <dbReference type="NCBI Taxonomy" id="587753"/>
    <lineage>
        <taxon>Bacteria</taxon>
        <taxon>Pseudomonadati</taxon>
        <taxon>Pseudomonadota</taxon>
        <taxon>Gammaproteobacteria</taxon>
        <taxon>Pseudomonadales</taxon>
        <taxon>Pseudomonadaceae</taxon>
        <taxon>Pseudomonas</taxon>
    </lineage>
</organism>
<evidence type="ECO:0000256" key="1">
    <source>
        <dbReference type="SAM" id="SignalP"/>
    </source>
</evidence>
<proteinExistence type="predicted"/>
<accession>A0AAX3G1M3</accession>
<feature type="signal peptide" evidence="1">
    <location>
        <begin position="1"/>
        <end position="25"/>
    </location>
</feature>
<dbReference type="RefSeq" id="WP_124323750.1">
    <property type="nucleotide sequence ID" value="NZ_CP118137.1"/>
</dbReference>
<dbReference type="AlphaFoldDB" id="A0AAX3G1M3"/>
<dbReference type="Proteomes" id="UP000277437">
    <property type="component" value="Chromosome"/>
</dbReference>